<keyword evidence="3 5" id="KW-1133">Transmembrane helix</keyword>
<dbReference type="InterPro" id="IPR007016">
    <property type="entry name" value="O-antigen_ligase-rel_domated"/>
</dbReference>
<dbReference type="AlphaFoldDB" id="A0A0F9EQX8"/>
<gene>
    <name evidence="7" type="ORF">LCGC14_2337310</name>
</gene>
<evidence type="ECO:0000256" key="5">
    <source>
        <dbReference type="SAM" id="Phobius"/>
    </source>
</evidence>
<dbReference type="InterPro" id="IPR051533">
    <property type="entry name" value="WaaL-like"/>
</dbReference>
<comment type="caution">
    <text evidence="7">The sequence shown here is derived from an EMBL/GenBank/DDBJ whole genome shotgun (WGS) entry which is preliminary data.</text>
</comment>
<sequence>FVLIVLLGATGKISQNETYQALETRAVDKVLNFTFEKSQRDYMWEEVISEWKTRPWIGVGLGKSIFYRIKSRDGDWYTAKVGNLHNSYLELGLKIGAIGLLLFLLLQGVLITRCLRASMAAKGHLPFVFASIVFVIAMLLQTGIQPLLTEPNSTVLIYLLIGAALSLTNLKIKKKLEDTGL</sequence>
<evidence type="ECO:0000259" key="6">
    <source>
        <dbReference type="Pfam" id="PF04932"/>
    </source>
</evidence>
<dbReference type="PANTHER" id="PTHR37422">
    <property type="entry name" value="TEICHURONIC ACID BIOSYNTHESIS PROTEIN TUAE"/>
    <property type="match status" value="1"/>
</dbReference>
<evidence type="ECO:0000256" key="1">
    <source>
        <dbReference type="ARBA" id="ARBA00004141"/>
    </source>
</evidence>
<organism evidence="7">
    <name type="scientific">marine sediment metagenome</name>
    <dbReference type="NCBI Taxonomy" id="412755"/>
    <lineage>
        <taxon>unclassified sequences</taxon>
        <taxon>metagenomes</taxon>
        <taxon>ecological metagenomes</taxon>
    </lineage>
</organism>
<protein>
    <recommendedName>
        <fullName evidence="6">O-antigen ligase-related domain-containing protein</fullName>
    </recommendedName>
</protein>
<dbReference type="Pfam" id="PF04932">
    <property type="entry name" value="Wzy_C"/>
    <property type="match status" value="1"/>
</dbReference>
<feature type="domain" description="O-antigen ligase-related" evidence="6">
    <location>
        <begin position="2"/>
        <end position="104"/>
    </location>
</feature>
<feature type="non-terminal residue" evidence="7">
    <location>
        <position position="1"/>
    </location>
</feature>
<accession>A0A0F9EQX8</accession>
<keyword evidence="2 5" id="KW-0812">Transmembrane</keyword>
<evidence type="ECO:0000256" key="2">
    <source>
        <dbReference type="ARBA" id="ARBA00022692"/>
    </source>
</evidence>
<name>A0A0F9EQX8_9ZZZZ</name>
<feature type="transmembrane region" description="Helical" evidence="5">
    <location>
        <begin position="155"/>
        <end position="172"/>
    </location>
</feature>
<evidence type="ECO:0000256" key="3">
    <source>
        <dbReference type="ARBA" id="ARBA00022989"/>
    </source>
</evidence>
<dbReference type="EMBL" id="LAZR01033730">
    <property type="protein sequence ID" value="KKL47260.1"/>
    <property type="molecule type" value="Genomic_DNA"/>
</dbReference>
<evidence type="ECO:0000313" key="7">
    <source>
        <dbReference type="EMBL" id="KKL47260.1"/>
    </source>
</evidence>
<feature type="transmembrane region" description="Helical" evidence="5">
    <location>
        <begin position="123"/>
        <end position="143"/>
    </location>
</feature>
<evidence type="ECO:0000256" key="4">
    <source>
        <dbReference type="ARBA" id="ARBA00023136"/>
    </source>
</evidence>
<feature type="transmembrane region" description="Helical" evidence="5">
    <location>
        <begin position="91"/>
        <end position="111"/>
    </location>
</feature>
<dbReference type="GO" id="GO:0016020">
    <property type="term" value="C:membrane"/>
    <property type="evidence" value="ECO:0007669"/>
    <property type="project" value="UniProtKB-SubCell"/>
</dbReference>
<comment type="subcellular location">
    <subcellularLocation>
        <location evidence="1">Membrane</location>
        <topology evidence="1">Multi-pass membrane protein</topology>
    </subcellularLocation>
</comment>
<dbReference type="PANTHER" id="PTHR37422:SF13">
    <property type="entry name" value="LIPOPOLYSACCHARIDE BIOSYNTHESIS PROTEIN PA4999-RELATED"/>
    <property type="match status" value="1"/>
</dbReference>
<keyword evidence="4 5" id="KW-0472">Membrane</keyword>
<reference evidence="7" key="1">
    <citation type="journal article" date="2015" name="Nature">
        <title>Complex archaea that bridge the gap between prokaryotes and eukaryotes.</title>
        <authorList>
            <person name="Spang A."/>
            <person name="Saw J.H."/>
            <person name="Jorgensen S.L."/>
            <person name="Zaremba-Niedzwiedzka K."/>
            <person name="Martijn J."/>
            <person name="Lind A.E."/>
            <person name="van Eijk R."/>
            <person name="Schleper C."/>
            <person name="Guy L."/>
            <person name="Ettema T.J."/>
        </authorList>
    </citation>
    <scope>NUCLEOTIDE SEQUENCE</scope>
</reference>
<proteinExistence type="predicted"/>